<dbReference type="InterPro" id="IPR011010">
    <property type="entry name" value="DNA_brk_join_enz"/>
</dbReference>
<dbReference type="InterPro" id="IPR050808">
    <property type="entry name" value="Phage_Integrase"/>
</dbReference>
<dbReference type="Pfam" id="PF00589">
    <property type="entry name" value="Phage_integrase"/>
    <property type="match status" value="1"/>
</dbReference>
<comment type="caution">
    <text evidence="8">The sequence shown here is derived from an EMBL/GenBank/DDBJ whole genome shotgun (WGS) entry which is preliminary data.</text>
</comment>
<evidence type="ECO:0000256" key="2">
    <source>
        <dbReference type="ARBA" id="ARBA00022908"/>
    </source>
</evidence>
<keyword evidence="2" id="KW-0229">DNA integration</keyword>
<evidence type="ECO:0000313" key="8">
    <source>
        <dbReference type="EMBL" id="MFC5068901.1"/>
    </source>
</evidence>
<dbReference type="RefSeq" id="WP_114956864.1">
    <property type="nucleotide sequence ID" value="NZ_JBHSJF010000006.1"/>
</dbReference>
<comment type="similarity">
    <text evidence="1">Belongs to the 'phage' integrase family.</text>
</comment>
<dbReference type="InterPro" id="IPR044068">
    <property type="entry name" value="CB"/>
</dbReference>
<evidence type="ECO:0000256" key="3">
    <source>
        <dbReference type="ARBA" id="ARBA00023125"/>
    </source>
</evidence>
<dbReference type="InterPro" id="IPR025166">
    <property type="entry name" value="Integrase_DNA_bind_dom"/>
</dbReference>
<accession>A0ABV9Z450</accession>
<evidence type="ECO:0000259" key="6">
    <source>
        <dbReference type="PROSITE" id="PS51898"/>
    </source>
</evidence>
<dbReference type="Gene3D" id="1.10.150.130">
    <property type="match status" value="1"/>
</dbReference>
<name>A0ABV9Z450_9HYPH</name>
<dbReference type="PROSITE" id="PS51900">
    <property type="entry name" value="CB"/>
    <property type="match status" value="1"/>
</dbReference>
<evidence type="ECO:0000256" key="1">
    <source>
        <dbReference type="ARBA" id="ARBA00008857"/>
    </source>
</evidence>
<evidence type="ECO:0000256" key="4">
    <source>
        <dbReference type="ARBA" id="ARBA00023172"/>
    </source>
</evidence>
<protein>
    <submittedName>
        <fullName evidence="8">Tyrosine-type recombinase/integrase</fullName>
    </submittedName>
</protein>
<keyword evidence="3 5" id="KW-0238">DNA-binding</keyword>
<dbReference type="Gene3D" id="3.30.160.390">
    <property type="entry name" value="Integrase, DNA-binding domain"/>
    <property type="match status" value="1"/>
</dbReference>
<dbReference type="EMBL" id="JBHSJF010000006">
    <property type="protein sequence ID" value="MFC5068901.1"/>
    <property type="molecule type" value="Genomic_DNA"/>
</dbReference>
<keyword evidence="9" id="KW-1185">Reference proteome</keyword>
<dbReference type="PROSITE" id="PS51898">
    <property type="entry name" value="TYR_RECOMBINASE"/>
    <property type="match status" value="1"/>
</dbReference>
<feature type="domain" description="Tyr recombinase" evidence="6">
    <location>
        <begin position="204"/>
        <end position="381"/>
    </location>
</feature>
<dbReference type="PANTHER" id="PTHR30629">
    <property type="entry name" value="PROPHAGE INTEGRASE"/>
    <property type="match status" value="1"/>
</dbReference>
<dbReference type="InterPro" id="IPR053876">
    <property type="entry name" value="Phage_int_M"/>
</dbReference>
<dbReference type="InterPro" id="IPR013762">
    <property type="entry name" value="Integrase-like_cat_sf"/>
</dbReference>
<dbReference type="InterPro" id="IPR038488">
    <property type="entry name" value="Integrase_DNA-bd_sf"/>
</dbReference>
<keyword evidence="4" id="KW-0233">DNA recombination</keyword>
<dbReference type="Proteomes" id="UP001595796">
    <property type="component" value="Unassembled WGS sequence"/>
</dbReference>
<evidence type="ECO:0000313" key="9">
    <source>
        <dbReference type="Proteomes" id="UP001595796"/>
    </source>
</evidence>
<dbReference type="Gene3D" id="1.10.443.10">
    <property type="entry name" value="Intergrase catalytic core"/>
    <property type="match status" value="1"/>
</dbReference>
<proteinExistence type="inferred from homology"/>
<sequence length="402" mass="45151">MPRQTQRLSARGVAALTKTGRHADGNGLYLVIDKNGAKRWVFLFRFGGRLREMGLGGLSAVSLSRARELAGEARAEVAAGRNPIESRKAMRRVPTFGECADQLIESLRSEWRNAKHKAQWEMTLTEYAKPLRSKPVDEISTEDVLRVLKPIWATKPETASRLRGRIERVLDAAKALGYRSGENPALWRGHLKNLLPRRQKLSRGHHAAMPYAEVPAFCSDLRQLNSISAQALLFCVLTATRSGEVLGARWSEIDLAKKLWTVPAARMKASREHRVPLAGPCVDILERLRNARRTDDAGDYVFEGQRRGRPLSVMALTMVLRRMKHGHFTVHGFRSSFRDWAGECTSFPREVAEAALAHVVGDETERAYRRGDALEKRRKLMAAWAEFIASSASTNVVRLGRR</sequence>
<dbReference type="CDD" id="cd00801">
    <property type="entry name" value="INT_P4_C"/>
    <property type="match status" value="1"/>
</dbReference>
<organism evidence="8 9">
    <name type="scientific">Flaviflagellibacter deserti</name>
    <dbReference type="NCBI Taxonomy" id="2267266"/>
    <lineage>
        <taxon>Bacteria</taxon>
        <taxon>Pseudomonadati</taxon>
        <taxon>Pseudomonadota</taxon>
        <taxon>Alphaproteobacteria</taxon>
        <taxon>Hyphomicrobiales</taxon>
        <taxon>Flaviflagellibacter</taxon>
    </lineage>
</organism>
<dbReference type="Pfam" id="PF22022">
    <property type="entry name" value="Phage_int_M"/>
    <property type="match status" value="1"/>
</dbReference>
<gene>
    <name evidence="8" type="ORF">ACFPFW_12870</name>
</gene>
<dbReference type="Pfam" id="PF13356">
    <property type="entry name" value="Arm-DNA-bind_3"/>
    <property type="match status" value="1"/>
</dbReference>
<dbReference type="SUPFAM" id="SSF56349">
    <property type="entry name" value="DNA breaking-rejoining enzymes"/>
    <property type="match status" value="1"/>
</dbReference>
<dbReference type="InterPro" id="IPR002104">
    <property type="entry name" value="Integrase_catalytic"/>
</dbReference>
<evidence type="ECO:0000256" key="5">
    <source>
        <dbReference type="PROSITE-ProRule" id="PRU01248"/>
    </source>
</evidence>
<dbReference type="PANTHER" id="PTHR30629:SF2">
    <property type="entry name" value="PROPHAGE INTEGRASE INTS-RELATED"/>
    <property type="match status" value="1"/>
</dbReference>
<evidence type="ECO:0000259" key="7">
    <source>
        <dbReference type="PROSITE" id="PS51900"/>
    </source>
</evidence>
<dbReference type="InterPro" id="IPR010998">
    <property type="entry name" value="Integrase_recombinase_N"/>
</dbReference>
<feature type="domain" description="Core-binding (CB)" evidence="7">
    <location>
        <begin position="94"/>
        <end position="174"/>
    </location>
</feature>
<reference evidence="9" key="1">
    <citation type="journal article" date="2019" name="Int. J. Syst. Evol. Microbiol.">
        <title>The Global Catalogue of Microorganisms (GCM) 10K type strain sequencing project: providing services to taxonomists for standard genome sequencing and annotation.</title>
        <authorList>
            <consortium name="The Broad Institute Genomics Platform"/>
            <consortium name="The Broad Institute Genome Sequencing Center for Infectious Disease"/>
            <person name="Wu L."/>
            <person name="Ma J."/>
        </authorList>
    </citation>
    <scope>NUCLEOTIDE SEQUENCE [LARGE SCALE GENOMIC DNA]</scope>
    <source>
        <strain evidence="9">CGMCC 1.16444</strain>
    </source>
</reference>